<keyword evidence="1" id="KW-0614">Plasmid</keyword>
<accession>E5AUP8</accession>
<evidence type="ECO:0000313" key="2">
    <source>
        <dbReference type="Proteomes" id="UP000007437"/>
    </source>
</evidence>
<reference evidence="1 2" key="1">
    <citation type="journal article" date="2011" name="J. Bacteriol.">
        <title>Complete genome sequence of Burkholderia rhizoxinica, an endosymbiont of Rhizopus microsporus.</title>
        <authorList>
            <person name="Lackner G."/>
            <person name="Moebius N."/>
            <person name="Partida-Martinez L."/>
            <person name="Hertweck C."/>
        </authorList>
    </citation>
    <scope>NUCLEOTIDE SEQUENCE [LARGE SCALE GENOMIC DNA]</scope>
    <source>
        <strain evidence="2">DSM 19002 / CIP 109453 / HKI 454</strain>
        <plasmid evidence="1 2">pBRH01</plasmid>
    </source>
</reference>
<protein>
    <submittedName>
        <fullName evidence="1">Uncharacterized protein</fullName>
    </submittedName>
</protein>
<sequence>MRYAPVKLVMHRRCELFKVLEVVNLLEAVNCALHLDDVSGYANSVMT</sequence>
<gene>
    <name evidence="1" type="ordered locus">RBRH_00311</name>
</gene>
<dbReference type="Proteomes" id="UP000007437">
    <property type="component" value="Plasmid pBRH01"/>
</dbReference>
<dbReference type="HOGENOM" id="CLU_3165687_0_0_4"/>
<evidence type="ECO:0000313" key="1">
    <source>
        <dbReference type="EMBL" id="CBW76822.1"/>
    </source>
</evidence>
<dbReference type="AlphaFoldDB" id="E5AUP8"/>
<name>E5AUP8_MYCRK</name>
<proteinExistence type="predicted"/>
<organism evidence="1 2">
    <name type="scientific">Mycetohabitans rhizoxinica (strain DSM 19002 / CIP 109453 / HKI 454)</name>
    <name type="common">Paraburkholderia rhizoxinica</name>
    <dbReference type="NCBI Taxonomy" id="882378"/>
    <lineage>
        <taxon>Bacteria</taxon>
        <taxon>Pseudomonadati</taxon>
        <taxon>Pseudomonadota</taxon>
        <taxon>Betaproteobacteria</taxon>
        <taxon>Burkholderiales</taxon>
        <taxon>Burkholderiaceae</taxon>
        <taxon>Mycetohabitans</taxon>
    </lineage>
</organism>
<geneLocation type="plasmid" evidence="1 2">
    <name>pBRH01</name>
</geneLocation>
<dbReference type="KEGG" id="brh:RBRH_00311"/>
<dbReference type="EMBL" id="FR687360">
    <property type="protein sequence ID" value="CBW76822.1"/>
    <property type="molecule type" value="Genomic_DNA"/>
</dbReference>